<gene>
    <name evidence="1" type="ORF">S01H4_32250</name>
</gene>
<reference evidence="1" key="1">
    <citation type="journal article" date="2014" name="Front. Microbiol.">
        <title>High frequency of phylogenetically diverse reductive dehalogenase-homologous genes in deep subseafloor sedimentary metagenomes.</title>
        <authorList>
            <person name="Kawai M."/>
            <person name="Futagami T."/>
            <person name="Toyoda A."/>
            <person name="Takaki Y."/>
            <person name="Nishi S."/>
            <person name="Hori S."/>
            <person name="Arai W."/>
            <person name="Tsubouchi T."/>
            <person name="Morono Y."/>
            <person name="Uchiyama I."/>
            <person name="Ito T."/>
            <person name="Fujiyama A."/>
            <person name="Inagaki F."/>
            <person name="Takami H."/>
        </authorList>
    </citation>
    <scope>NUCLEOTIDE SEQUENCE</scope>
    <source>
        <strain evidence="1">Expedition CK06-06</strain>
    </source>
</reference>
<dbReference type="AlphaFoldDB" id="X1BRG7"/>
<proteinExistence type="predicted"/>
<protein>
    <submittedName>
        <fullName evidence="1">Uncharacterized protein</fullName>
    </submittedName>
</protein>
<name>X1BRG7_9ZZZZ</name>
<organism evidence="1">
    <name type="scientific">marine sediment metagenome</name>
    <dbReference type="NCBI Taxonomy" id="412755"/>
    <lineage>
        <taxon>unclassified sequences</taxon>
        <taxon>metagenomes</taxon>
        <taxon>ecological metagenomes</taxon>
    </lineage>
</organism>
<dbReference type="EMBL" id="BART01016834">
    <property type="protein sequence ID" value="GAG86763.1"/>
    <property type="molecule type" value="Genomic_DNA"/>
</dbReference>
<comment type="caution">
    <text evidence="1">The sequence shown here is derived from an EMBL/GenBank/DDBJ whole genome shotgun (WGS) entry which is preliminary data.</text>
</comment>
<sequence>MSKWWWEYQHSATQGPLLPAEEYHPDPSTTILLYITRRAWRVVVLQTIRLSDGYSWRTANIIAQGHGEHVFVGDAQSRVVRNLHSYPFSESASAVDRIATTTYPLTRVYLDEGVDVLDDYSWIFSDLISRTMPEAVDTADGYSRTLSDLVTKTLPEAVGVADDYTATEVNVETKTMPEAVG</sequence>
<accession>X1BRG7</accession>
<evidence type="ECO:0000313" key="1">
    <source>
        <dbReference type="EMBL" id="GAG86763.1"/>
    </source>
</evidence>